<protein>
    <submittedName>
        <fullName evidence="2">Uncharacterized protein</fullName>
    </submittedName>
</protein>
<accession>A0A512MHQ5</accession>
<dbReference type="EMBL" id="BKAG01000080">
    <property type="protein sequence ID" value="GEP46266.1"/>
    <property type="molecule type" value="Genomic_DNA"/>
</dbReference>
<comment type="caution">
    <text evidence="2">The sequence shown here is derived from an EMBL/GenBank/DDBJ whole genome shotgun (WGS) entry which is preliminary data.</text>
</comment>
<evidence type="ECO:0000313" key="2">
    <source>
        <dbReference type="EMBL" id="GEP46266.1"/>
    </source>
</evidence>
<feature type="region of interest" description="Disordered" evidence="1">
    <location>
        <begin position="1"/>
        <end position="73"/>
    </location>
</feature>
<feature type="region of interest" description="Disordered" evidence="1">
    <location>
        <begin position="212"/>
        <end position="239"/>
    </location>
</feature>
<dbReference type="Proteomes" id="UP000321577">
    <property type="component" value="Unassembled WGS sequence"/>
</dbReference>
<evidence type="ECO:0000256" key="1">
    <source>
        <dbReference type="SAM" id="MobiDB-lite"/>
    </source>
</evidence>
<feature type="compositionally biased region" description="Basic and acidic residues" evidence="1">
    <location>
        <begin position="126"/>
        <end position="136"/>
    </location>
</feature>
<feature type="compositionally biased region" description="Basic and acidic residues" evidence="1">
    <location>
        <begin position="212"/>
        <end position="221"/>
    </location>
</feature>
<reference evidence="2 3" key="1">
    <citation type="submission" date="2019-07" db="EMBL/GenBank/DDBJ databases">
        <title>Whole genome shotgun sequence of Brevifollis gellanilyticus NBRC 108608.</title>
        <authorList>
            <person name="Hosoyama A."/>
            <person name="Uohara A."/>
            <person name="Ohji S."/>
            <person name="Ichikawa N."/>
        </authorList>
    </citation>
    <scope>NUCLEOTIDE SEQUENCE [LARGE SCALE GENOMIC DNA]</scope>
    <source>
        <strain evidence="2 3">NBRC 108608</strain>
    </source>
</reference>
<feature type="compositionally biased region" description="Basic and acidic residues" evidence="1">
    <location>
        <begin position="61"/>
        <end position="73"/>
    </location>
</feature>
<sequence>MPKGEGGFRPGPPGGERGDRDHDGDRKDRGDHGPDRGGDRGGDRRGGGGSGFWPGFGRPPMKSEEYDKLPEADKKRIREAMDRVWGRPEVIEARERTMKAHADLRETIRTSLAKHDPEAAELLKKVEPDDGFDMRKVPSMPPVDSDEFPKAITLRLGMDIMMFSKPDRKDATRMFHEKLMATEPVQKALQEVIAKRGEERIQASQRLRQVYREAAMHEFQKARGSRPPPPAEGGKPPAR</sequence>
<keyword evidence="3" id="KW-1185">Reference proteome</keyword>
<feature type="compositionally biased region" description="Basic and acidic residues" evidence="1">
    <location>
        <begin position="16"/>
        <end position="46"/>
    </location>
</feature>
<dbReference type="AlphaFoldDB" id="A0A512MHQ5"/>
<evidence type="ECO:0000313" key="3">
    <source>
        <dbReference type="Proteomes" id="UP000321577"/>
    </source>
</evidence>
<gene>
    <name evidence="2" type="ORF">BGE01nite_55570</name>
</gene>
<proteinExistence type="predicted"/>
<organism evidence="2 3">
    <name type="scientific">Brevifollis gellanilyticus</name>
    <dbReference type="NCBI Taxonomy" id="748831"/>
    <lineage>
        <taxon>Bacteria</taxon>
        <taxon>Pseudomonadati</taxon>
        <taxon>Verrucomicrobiota</taxon>
        <taxon>Verrucomicrobiia</taxon>
        <taxon>Verrucomicrobiales</taxon>
        <taxon>Verrucomicrobiaceae</taxon>
    </lineage>
</organism>
<name>A0A512MHQ5_9BACT</name>
<feature type="region of interest" description="Disordered" evidence="1">
    <location>
        <begin position="126"/>
        <end position="147"/>
    </location>
</feature>